<organism evidence="1 2">
    <name type="scientific">Brevibacterium otitidis</name>
    <dbReference type="NCBI Taxonomy" id="53364"/>
    <lineage>
        <taxon>Bacteria</taxon>
        <taxon>Bacillati</taxon>
        <taxon>Actinomycetota</taxon>
        <taxon>Actinomycetes</taxon>
        <taxon>Micrococcales</taxon>
        <taxon>Brevibacteriaceae</taxon>
        <taxon>Brevibacterium</taxon>
    </lineage>
</organism>
<reference evidence="1 2" key="1">
    <citation type="submission" date="2024-09" db="EMBL/GenBank/DDBJ databases">
        <authorList>
            <person name="Sun Q."/>
            <person name="Mori K."/>
        </authorList>
    </citation>
    <scope>NUCLEOTIDE SEQUENCE [LARGE SCALE GENOMIC DNA]</scope>
    <source>
        <strain evidence="1 2">JCM 11683</strain>
    </source>
</reference>
<evidence type="ECO:0000313" key="2">
    <source>
        <dbReference type="Proteomes" id="UP001589707"/>
    </source>
</evidence>
<protein>
    <submittedName>
        <fullName evidence="1">Uncharacterized protein</fullName>
    </submittedName>
</protein>
<gene>
    <name evidence="1" type="ORF">ACFFN1_07020</name>
</gene>
<name>A0ABV5X130_9MICO</name>
<proteinExistence type="predicted"/>
<dbReference type="RefSeq" id="WP_376839889.1">
    <property type="nucleotide sequence ID" value="NZ_JBHMAU010000046.1"/>
</dbReference>
<sequence>MIQQFTVSVPLPAVISANHRLHHQERARRTKQIIALTQTAARHLEPVEAATIWGAVTKATNRTYDVQNLQPTAKAIVDALVRRPLAVLPDDDITHVMGPWLYHKGTDRGLAKRNALQPERVKFTITLTDYRPDTIPF</sequence>
<dbReference type="EMBL" id="JBHMAU010000046">
    <property type="protein sequence ID" value="MFB9776153.1"/>
    <property type="molecule type" value="Genomic_DNA"/>
</dbReference>
<evidence type="ECO:0000313" key="1">
    <source>
        <dbReference type="EMBL" id="MFB9776153.1"/>
    </source>
</evidence>
<accession>A0ABV5X130</accession>
<dbReference type="Proteomes" id="UP001589707">
    <property type="component" value="Unassembled WGS sequence"/>
</dbReference>
<keyword evidence="2" id="KW-1185">Reference proteome</keyword>
<comment type="caution">
    <text evidence="1">The sequence shown here is derived from an EMBL/GenBank/DDBJ whole genome shotgun (WGS) entry which is preliminary data.</text>
</comment>